<evidence type="ECO:0008006" key="6">
    <source>
        <dbReference type="Google" id="ProtNLM"/>
    </source>
</evidence>
<accession>A0A8J5EY20</accession>
<dbReference type="EMBL" id="JACMSC010000018">
    <property type="protein sequence ID" value="KAG6476996.1"/>
    <property type="molecule type" value="Genomic_DNA"/>
</dbReference>
<evidence type="ECO:0000256" key="1">
    <source>
        <dbReference type="ARBA" id="ARBA00006010"/>
    </source>
</evidence>
<comment type="similarity">
    <text evidence="1">Belongs to the STIG1 family.</text>
</comment>
<reference evidence="4 5" key="1">
    <citation type="submission" date="2020-08" db="EMBL/GenBank/DDBJ databases">
        <title>Plant Genome Project.</title>
        <authorList>
            <person name="Zhang R.-G."/>
        </authorList>
    </citation>
    <scope>NUCLEOTIDE SEQUENCE [LARGE SCALE GENOMIC DNA]</scope>
    <source>
        <tissue evidence="4">Rhizome</tissue>
    </source>
</reference>
<dbReference type="OrthoDB" id="5421723at2759"/>
<evidence type="ECO:0000256" key="2">
    <source>
        <dbReference type="ARBA" id="ARBA00022729"/>
    </source>
</evidence>
<feature type="signal peptide" evidence="3">
    <location>
        <begin position="1"/>
        <end position="26"/>
    </location>
</feature>
<keyword evidence="5" id="KW-1185">Reference proteome</keyword>
<evidence type="ECO:0000313" key="5">
    <source>
        <dbReference type="Proteomes" id="UP000734854"/>
    </source>
</evidence>
<dbReference type="InterPro" id="IPR006969">
    <property type="entry name" value="Stig-like"/>
</dbReference>
<evidence type="ECO:0000256" key="3">
    <source>
        <dbReference type="SAM" id="SignalP"/>
    </source>
</evidence>
<proteinExistence type="inferred from homology"/>
<dbReference type="PANTHER" id="PTHR33227:SF54">
    <property type="entry name" value="PROTEIN STIG1"/>
    <property type="match status" value="1"/>
</dbReference>
<evidence type="ECO:0000313" key="4">
    <source>
        <dbReference type="EMBL" id="KAG6476996.1"/>
    </source>
</evidence>
<dbReference type="PANTHER" id="PTHR33227">
    <property type="entry name" value="STIGMA-SPECIFIC STIG1-LIKE PROTEIN 3"/>
    <property type="match status" value="1"/>
</dbReference>
<comment type="caution">
    <text evidence="4">The sequence shown here is derived from an EMBL/GenBank/DDBJ whole genome shotgun (WGS) entry which is preliminary data.</text>
</comment>
<gene>
    <name evidence="4" type="ORF">ZIOFF_066246</name>
</gene>
<dbReference type="Proteomes" id="UP000734854">
    <property type="component" value="Unassembled WGS sequence"/>
</dbReference>
<feature type="chain" id="PRO_5035306308" description="Stigma-specific Stig1 family protein" evidence="3">
    <location>
        <begin position="27"/>
        <end position="124"/>
    </location>
</feature>
<keyword evidence="2 3" id="KW-0732">Signal</keyword>
<dbReference type="AlphaFoldDB" id="A0A8J5EY20"/>
<name>A0A8J5EY20_ZINOF</name>
<dbReference type="Pfam" id="PF04885">
    <property type="entry name" value="Stig1"/>
    <property type="match status" value="1"/>
</dbReference>
<sequence length="124" mass="13419">MGKADAADAALFLVAALLLALWATAAGEIGGGSGRQSRFLPENGGRRCTINRGICQRQRMRCCGDECVDTSSDEFNCGRCGHECDFAYRCCGGKCVALQFDTKNCGICFRRCHNCTYGFCNYAS</sequence>
<protein>
    <recommendedName>
        <fullName evidence="6">Stigma-specific Stig1 family protein</fullName>
    </recommendedName>
</protein>
<organism evidence="4 5">
    <name type="scientific">Zingiber officinale</name>
    <name type="common">Ginger</name>
    <name type="synonym">Amomum zingiber</name>
    <dbReference type="NCBI Taxonomy" id="94328"/>
    <lineage>
        <taxon>Eukaryota</taxon>
        <taxon>Viridiplantae</taxon>
        <taxon>Streptophyta</taxon>
        <taxon>Embryophyta</taxon>
        <taxon>Tracheophyta</taxon>
        <taxon>Spermatophyta</taxon>
        <taxon>Magnoliopsida</taxon>
        <taxon>Liliopsida</taxon>
        <taxon>Zingiberales</taxon>
        <taxon>Zingiberaceae</taxon>
        <taxon>Zingiber</taxon>
    </lineage>
</organism>